<dbReference type="Gene3D" id="3.40.1440.60">
    <property type="entry name" value="PriA, 3(prime) DNA-binding domain"/>
    <property type="match status" value="1"/>
</dbReference>
<keyword evidence="5 11" id="KW-0378">Hydrolase</keyword>
<dbReference type="PANTHER" id="PTHR30580:SF0">
    <property type="entry name" value="PRIMOSOMAL PROTEIN N"/>
    <property type="match status" value="1"/>
</dbReference>
<dbReference type="HAMAP" id="MF_00983">
    <property type="entry name" value="PriA"/>
    <property type="match status" value="1"/>
</dbReference>
<feature type="binding site" evidence="11">
    <location>
        <position position="438"/>
    </location>
    <ligand>
        <name>Zn(2+)</name>
        <dbReference type="ChEBI" id="CHEBI:29105"/>
        <label>2</label>
    </ligand>
</feature>
<keyword evidence="10 11" id="KW-0413">Isomerase</keyword>
<dbReference type="SUPFAM" id="SSF161219">
    <property type="entry name" value="CHY zinc finger-like"/>
    <property type="match status" value="1"/>
</dbReference>
<keyword evidence="2 11" id="KW-0235">DNA replication</keyword>
<dbReference type="InterPro" id="IPR014001">
    <property type="entry name" value="Helicase_ATP-bd"/>
</dbReference>
<name>A0ABY4DWU1_9NEIS</name>
<evidence type="ECO:0000313" key="13">
    <source>
        <dbReference type="EMBL" id="UOO83291.1"/>
    </source>
</evidence>
<keyword evidence="4 11" id="KW-0547">Nucleotide-binding</keyword>
<dbReference type="Gene3D" id="3.40.50.300">
    <property type="entry name" value="P-loop containing nucleotide triphosphate hydrolases"/>
    <property type="match status" value="2"/>
</dbReference>
<protein>
    <recommendedName>
        <fullName evidence="11">Replication restart protein PriA</fullName>
    </recommendedName>
    <alternativeName>
        <fullName evidence="11">ATP-dependent DNA helicase PriA</fullName>
        <ecNumber evidence="11">5.6.2.4</ecNumber>
    </alternativeName>
    <alternativeName>
        <fullName evidence="11">DNA 3'-5' helicase PriA</fullName>
    </alternativeName>
</protein>
<feature type="domain" description="Helicase ATP-binding" evidence="12">
    <location>
        <begin position="202"/>
        <end position="369"/>
    </location>
</feature>
<comment type="cofactor">
    <cofactor evidence="11">
        <name>Zn(2+)</name>
        <dbReference type="ChEBI" id="CHEBI:29105"/>
    </cofactor>
    <text evidence="11">Binds 2 zinc ions per subunit.</text>
</comment>
<evidence type="ECO:0000259" key="12">
    <source>
        <dbReference type="PROSITE" id="PS51192"/>
    </source>
</evidence>
<evidence type="ECO:0000256" key="9">
    <source>
        <dbReference type="ARBA" id="ARBA00023125"/>
    </source>
</evidence>
<dbReference type="Pfam" id="PF18074">
    <property type="entry name" value="PriA_C"/>
    <property type="match status" value="1"/>
</dbReference>
<comment type="function">
    <text evidence="11">Initiates the restart of stalled replication forks, which reloads the replicative helicase on sites other than the origin of replication. Recognizes and binds to abandoned replication forks and remodels them to uncover a helicase loading site. Promotes assembly of the primosome at these replication forks.</text>
</comment>
<dbReference type="InterPro" id="IPR011545">
    <property type="entry name" value="DEAD/DEAH_box_helicase_dom"/>
</dbReference>
<evidence type="ECO:0000256" key="5">
    <source>
        <dbReference type="ARBA" id="ARBA00022801"/>
    </source>
</evidence>
<keyword evidence="8 11" id="KW-0067">ATP-binding</keyword>
<feature type="binding site" evidence="11">
    <location>
        <position position="469"/>
    </location>
    <ligand>
        <name>Zn(2+)</name>
        <dbReference type="ChEBI" id="CHEBI:29105"/>
        <label>1</label>
    </ligand>
</feature>
<keyword evidence="7 11" id="KW-0862">Zinc</keyword>
<comment type="subunit">
    <text evidence="11">Component of the replication restart primosome.</text>
</comment>
<keyword evidence="14" id="KW-1185">Reference proteome</keyword>
<feature type="binding site" evidence="11">
    <location>
        <position position="456"/>
    </location>
    <ligand>
        <name>Zn(2+)</name>
        <dbReference type="ChEBI" id="CHEBI:29105"/>
        <label>2</label>
    </ligand>
</feature>
<dbReference type="Pfam" id="PF00270">
    <property type="entry name" value="DEAD"/>
    <property type="match status" value="1"/>
</dbReference>
<evidence type="ECO:0000256" key="8">
    <source>
        <dbReference type="ARBA" id="ARBA00022840"/>
    </source>
</evidence>
<feature type="binding site" evidence="11">
    <location>
        <position position="432"/>
    </location>
    <ligand>
        <name>Zn(2+)</name>
        <dbReference type="ChEBI" id="CHEBI:29105"/>
        <label>1</label>
    </ligand>
</feature>
<dbReference type="Proteomes" id="UP000829817">
    <property type="component" value="Chromosome"/>
</dbReference>
<feature type="binding site" evidence="11">
    <location>
        <position position="441"/>
    </location>
    <ligand>
        <name>Zn(2+)</name>
        <dbReference type="ChEBI" id="CHEBI:29105"/>
        <label>2</label>
    </ligand>
</feature>
<reference evidence="13 14" key="1">
    <citation type="journal article" date="2022" name="Res Sq">
        <title>Evolution of multicellular longitudinally dividing oral cavity symbionts (Neisseriaceae).</title>
        <authorList>
            <person name="Nyongesa S."/>
            <person name="Weber P."/>
            <person name="Bernet E."/>
            <person name="Pullido F."/>
            <person name="Nieckarz M."/>
            <person name="Delaby M."/>
            <person name="Nieves C."/>
            <person name="Viehboeck T."/>
            <person name="Krause N."/>
            <person name="Rivera-Millot A."/>
            <person name="Nakamura A."/>
            <person name="Vischer N."/>
            <person name="VanNieuwenhze M."/>
            <person name="Brun Y."/>
            <person name="Cava F."/>
            <person name="Bulgheresi S."/>
            <person name="Veyrier F."/>
        </authorList>
    </citation>
    <scope>NUCLEOTIDE SEQUENCE [LARGE SCALE GENOMIC DNA]</scope>
    <source>
        <strain evidence="13 14">CCUG 63373m</strain>
    </source>
</reference>
<dbReference type="InterPro" id="IPR027417">
    <property type="entry name" value="P-loop_NTPase"/>
</dbReference>
<dbReference type="InterPro" id="IPR040498">
    <property type="entry name" value="PriA_CRR"/>
</dbReference>
<dbReference type="GO" id="GO:0016787">
    <property type="term" value="F:hydrolase activity"/>
    <property type="evidence" value="ECO:0007669"/>
    <property type="project" value="UniProtKB-KW"/>
</dbReference>
<dbReference type="InterPro" id="IPR042115">
    <property type="entry name" value="PriA_3primeBD_sf"/>
</dbReference>
<dbReference type="PROSITE" id="PS51192">
    <property type="entry name" value="HELICASE_ATP_BIND_1"/>
    <property type="match status" value="1"/>
</dbReference>
<dbReference type="Pfam" id="PF17764">
    <property type="entry name" value="PriA_3primeBD"/>
    <property type="match status" value="1"/>
</dbReference>
<keyword evidence="3 11" id="KW-0479">Metal-binding</keyword>
<dbReference type="InterPro" id="IPR001650">
    <property type="entry name" value="Helicase_C-like"/>
</dbReference>
<feature type="binding site" evidence="11">
    <location>
        <position position="472"/>
    </location>
    <ligand>
        <name>Zn(2+)</name>
        <dbReference type="ChEBI" id="CHEBI:29105"/>
        <label>1</label>
    </ligand>
</feature>
<dbReference type="Pfam" id="PF00271">
    <property type="entry name" value="Helicase_C"/>
    <property type="match status" value="1"/>
</dbReference>
<evidence type="ECO:0000256" key="7">
    <source>
        <dbReference type="ARBA" id="ARBA00022833"/>
    </source>
</evidence>
<dbReference type="InterPro" id="IPR041236">
    <property type="entry name" value="PriA_C"/>
</dbReference>
<feature type="binding site" evidence="11">
    <location>
        <position position="429"/>
    </location>
    <ligand>
        <name>Zn(2+)</name>
        <dbReference type="ChEBI" id="CHEBI:29105"/>
        <label>1</label>
    </ligand>
</feature>
<keyword evidence="6 11" id="KW-0347">Helicase</keyword>
<dbReference type="InterPro" id="IPR005259">
    <property type="entry name" value="PriA"/>
</dbReference>
<organism evidence="13 14">
    <name type="scientific">Uruburuella testudinis</name>
    <dbReference type="NCBI Taxonomy" id="1282863"/>
    <lineage>
        <taxon>Bacteria</taxon>
        <taxon>Pseudomonadati</taxon>
        <taxon>Pseudomonadota</taxon>
        <taxon>Betaproteobacteria</taxon>
        <taxon>Neisseriales</taxon>
        <taxon>Neisseriaceae</taxon>
        <taxon>Uruburuella</taxon>
    </lineage>
</organism>
<dbReference type="CDD" id="cd18804">
    <property type="entry name" value="SF2_C_priA"/>
    <property type="match status" value="1"/>
</dbReference>
<dbReference type="EC" id="5.6.2.4" evidence="11"/>
<keyword evidence="1 11" id="KW-0639">Primosome</keyword>
<evidence type="ECO:0000256" key="11">
    <source>
        <dbReference type="HAMAP-Rule" id="MF_00983"/>
    </source>
</evidence>
<proteinExistence type="inferred from homology"/>
<dbReference type="SMART" id="SM00487">
    <property type="entry name" value="DEXDc"/>
    <property type="match status" value="1"/>
</dbReference>
<evidence type="ECO:0000256" key="1">
    <source>
        <dbReference type="ARBA" id="ARBA00022515"/>
    </source>
</evidence>
<comment type="similarity">
    <text evidence="11">Belongs to the helicase family. PriA subfamily.</text>
</comment>
<keyword evidence="9 11" id="KW-0238">DNA-binding</keyword>
<sequence>MIYHHIAINVPLAGGLLTYSHPEALPAGTRVAVPFTNKTVAGIVWQSGVTPTVDTRKILPVHTVFAHEAPLPESWRRLLEFTARYYHYPLGQAVAAALPQGLKEIRPAAQPEPPQFYTLNATGRQQTAPPAHHRKKQALWQALQSGSPAMPALKQLHPQAPKLVETWAAQGWISRHSAAAPVLQPSEHHLNPDQQAAAAAVSAASGSFRPFLLYGITGSGKTEVYFDVMAKVLAAGQQVLFLLPEINLTPQLLKRVQARFADVPTAVLHSQTAAGARTQDYLRARLGQAKLIIGTRLAVFTPLPDLGLIVVDEEHDTSFKQENELRYHARDLAVWRAQQAACPIILGSATPSLESWHKAHSGAYMLLELSRRAHTAAQLPQVQILDIRRLKLDNGFSTPALKLLHDNFRQGGLSLVYLNRRGFAPALFCSDCGHTFGCPRCSAKMVLHQRARQLRCHHCDYRQAIPRQCPDCGNQDLTAVGHGTQRVEETLRQALPQARIERVDRDSTANKNDWANLYRRISEHSIDILVGTQMLAKGHDFARLNLVLVLNADGSLYSADFRAPERLFAELMQVSGRAGRAESAGRVLIQTQLPDHPVFAAVQMQDYRRFADEALAERRLFAMPPYGFQAAIRADAPDIGTALQFLHDIKAEVAEQLPDTVSQMGPAPMLMVRLAERERAQLFLESPDRRALHQAVAQWLRLLQHHSHHKVRWSVDIDPQEV</sequence>
<gene>
    <name evidence="11" type="primary">priA</name>
    <name evidence="13" type="ORF">LVJ83_13125</name>
</gene>
<evidence type="ECO:0000256" key="6">
    <source>
        <dbReference type="ARBA" id="ARBA00022806"/>
    </source>
</evidence>
<evidence type="ECO:0000256" key="4">
    <source>
        <dbReference type="ARBA" id="ARBA00022741"/>
    </source>
</evidence>
<dbReference type="SUPFAM" id="SSF52540">
    <property type="entry name" value="P-loop containing nucleoside triphosphate hydrolases"/>
    <property type="match status" value="2"/>
</dbReference>
<dbReference type="InterPro" id="IPR037274">
    <property type="entry name" value="Znf_CHY_sf"/>
</dbReference>
<dbReference type="Pfam" id="PF18319">
    <property type="entry name" value="Zn_ribbon_PriA"/>
    <property type="match status" value="1"/>
</dbReference>
<evidence type="ECO:0000256" key="10">
    <source>
        <dbReference type="ARBA" id="ARBA00023235"/>
    </source>
</evidence>
<dbReference type="NCBIfam" id="TIGR00595">
    <property type="entry name" value="priA"/>
    <property type="match status" value="1"/>
</dbReference>
<dbReference type="InterPro" id="IPR041222">
    <property type="entry name" value="PriA_3primeBD"/>
</dbReference>
<dbReference type="RefSeq" id="WP_244787791.1">
    <property type="nucleotide sequence ID" value="NZ_CP091508.1"/>
</dbReference>
<dbReference type="PANTHER" id="PTHR30580">
    <property type="entry name" value="PRIMOSOMAL PROTEIN N"/>
    <property type="match status" value="1"/>
</dbReference>
<evidence type="ECO:0000313" key="14">
    <source>
        <dbReference type="Proteomes" id="UP000829817"/>
    </source>
</evidence>
<evidence type="ECO:0000256" key="3">
    <source>
        <dbReference type="ARBA" id="ARBA00022723"/>
    </source>
</evidence>
<dbReference type="SMART" id="SM00490">
    <property type="entry name" value="HELICc"/>
    <property type="match status" value="1"/>
</dbReference>
<dbReference type="NCBIfam" id="NF004067">
    <property type="entry name" value="PRK05580.1-4"/>
    <property type="match status" value="1"/>
</dbReference>
<comment type="catalytic activity">
    <reaction evidence="11">
        <text>Couples ATP hydrolysis with the unwinding of duplex DNA by translocating in the 3'-5' direction.</text>
        <dbReference type="EC" id="5.6.2.4"/>
    </reaction>
</comment>
<evidence type="ECO:0000256" key="2">
    <source>
        <dbReference type="ARBA" id="ARBA00022705"/>
    </source>
</evidence>
<feature type="binding site" evidence="11">
    <location>
        <position position="459"/>
    </location>
    <ligand>
        <name>Zn(2+)</name>
        <dbReference type="ChEBI" id="CHEBI:29105"/>
        <label>2</label>
    </ligand>
</feature>
<dbReference type="CDD" id="cd17929">
    <property type="entry name" value="DEXHc_priA"/>
    <property type="match status" value="1"/>
</dbReference>
<dbReference type="EMBL" id="CP091508">
    <property type="protein sequence ID" value="UOO83291.1"/>
    <property type="molecule type" value="Genomic_DNA"/>
</dbReference>
<comment type="catalytic activity">
    <reaction evidence="11">
        <text>ATP + H2O = ADP + phosphate + H(+)</text>
        <dbReference type="Rhea" id="RHEA:13065"/>
        <dbReference type="ChEBI" id="CHEBI:15377"/>
        <dbReference type="ChEBI" id="CHEBI:15378"/>
        <dbReference type="ChEBI" id="CHEBI:30616"/>
        <dbReference type="ChEBI" id="CHEBI:43474"/>
        <dbReference type="ChEBI" id="CHEBI:456216"/>
        <dbReference type="EC" id="5.6.2.4"/>
    </reaction>
</comment>
<accession>A0ABY4DWU1</accession>